<feature type="signal peptide" evidence="2">
    <location>
        <begin position="1"/>
        <end position="22"/>
    </location>
</feature>
<accession>A0A662ZAP3</accession>
<dbReference type="Gene3D" id="3.90.1580.10">
    <property type="entry name" value="paralog of FGE (formylglycine-generating enzyme)"/>
    <property type="match status" value="1"/>
</dbReference>
<dbReference type="Pfam" id="PF03781">
    <property type="entry name" value="FGE-sulfatase"/>
    <property type="match status" value="1"/>
</dbReference>
<dbReference type="InterPro" id="IPR005532">
    <property type="entry name" value="SUMF_dom"/>
</dbReference>
<dbReference type="OrthoDB" id="9768004at2"/>
<gene>
    <name evidence="4" type="ORF">SAMN04487865_102614</name>
</gene>
<protein>
    <submittedName>
        <fullName evidence="4">Sulfatase-modifying factor enzyme 1</fullName>
    </submittedName>
</protein>
<keyword evidence="1" id="KW-0175">Coiled coil</keyword>
<feature type="domain" description="Sulfatase-modifying factor enzyme-like" evidence="3">
    <location>
        <begin position="59"/>
        <end position="295"/>
    </location>
</feature>
<dbReference type="PANTHER" id="PTHR23150:SF19">
    <property type="entry name" value="FORMYLGLYCINE-GENERATING ENZYME"/>
    <property type="match status" value="1"/>
</dbReference>
<dbReference type="PANTHER" id="PTHR23150">
    <property type="entry name" value="SULFATASE MODIFYING FACTOR 1, 2"/>
    <property type="match status" value="1"/>
</dbReference>
<evidence type="ECO:0000313" key="5">
    <source>
        <dbReference type="Proteomes" id="UP000243374"/>
    </source>
</evidence>
<evidence type="ECO:0000256" key="1">
    <source>
        <dbReference type="SAM" id="Coils"/>
    </source>
</evidence>
<dbReference type="InterPro" id="IPR051043">
    <property type="entry name" value="Sulfatase_Mod_Factor_Kinase"/>
</dbReference>
<feature type="coiled-coil region" evidence="1">
    <location>
        <begin position="473"/>
        <end position="500"/>
    </location>
</feature>
<dbReference type="GO" id="GO:0120147">
    <property type="term" value="F:formylglycine-generating oxidase activity"/>
    <property type="evidence" value="ECO:0007669"/>
    <property type="project" value="TreeGrafter"/>
</dbReference>
<sequence length="524" mass="58748">MKIKKFSLLPLFLATICASAFADENKNECDSLKIKGPNNSVFEFCKVKVKGGVSSLAGQSFIMGSSVGDFRTPPTAVVVGGAFADSDSRYYYIGKYEVSNAQYKAVTGKEFKEGQDDYPITQVTWFDVQNFMDSLNKYLYEHEIKNMPKSGSYPGYIRLPTEEEWEFAARGGTSVSATLFDADTPYDESDDELSAFEWYAGPESSHNKVQKIGKLQPNPLGLHDMLGNVQEMTDSLYRVEYYQGRSGGFAARGGHYLTEDTDMTSSKRSEEPFYIGSVDKGMKPNAKPTMGFRLAIGIPIMTDNKAIAQLQKDWESHRKGDGAKMPAAVSVSDTSTKEAIPANEALKRLDRIGEALTKAGLSDSLKNELEGTRSSLLDMVNVRRKADEDSARVWVKIACERGMYLSVNLHGYEVTKNAPTEKLKQRAEQFEYNVKSGLENYSEIMVELAKLPKEAVVNGFTEYAKTMTKKLDKEKQGEKNEGSENRIKDLSAQIAKIELTKAHYLYYEKEKRFDPQNWSKDYLK</sequence>
<dbReference type="SUPFAM" id="SSF56436">
    <property type="entry name" value="C-type lectin-like"/>
    <property type="match status" value="1"/>
</dbReference>
<dbReference type="Proteomes" id="UP000243374">
    <property type="component" value="Unassembled WGS sequence"/>
</dbReference>
<dbReference type="EMBL" id="FOSF01000026">
    <property type="protein sequence ID" value="SFK11361.1"/>
    <property type="molecule type" value="Genomic_DNA"/>
</dbReference>
<dbReference type="AlphaFoldDB" id="A0A662ZAP3"/>
<feature type="chain" id="PRO_5024852487" evidence="2">
    <location>
        <begin position="23"/>
        <end position="524"/>
    </location>
</feature>
<dbReference type="RefSeq" id="WP_074840757.1">
    <property type="nucleotide sequence ID" value="NZ_CP047056.1"/>
</dbReference>
<proteinExistence type="predicted"/>
<name>A0A662ZAP3_9GAMM</name>
<evidence type="ECO:0000256" key="2">
    <source>
        <dbReference type="SAM" id="SignalP"/>
    </source>
</evidence>
<keyword evidence="2" id="KW-0732">Signal</keyword>
<evidence type="ECO:0000259" key="3">
    <source>
        <dbReference type="Pfam" id="PF03781"/>
    </source>
</evidence>
<evidence type="ECO:0000313" key="4">
    <source>
        <dbReference type="EMBL" id="SFK11361.1"/>
    </source>
</evidence>
<keyword evidence="5" id="KW-1185">Reference proteome</keyword>
<organism evidence="4 5">
    <name type="scientific">Succinivibrio dextrinosolvens</name>
    <dbReference type="NCBI Taxonomy" id="83771"/>
    <lineage>
        <taxon>Bacteria</taxon>
        <taxon>Pseudomonadati</taxon>
        <taxon>Pseudomonadota</taxon>
        <taxon>Gammaproteobacteria</taxon>
        <taxon>Aeromonadales</taxon>
        <taxon>Succinivibrionaceae</taxon>
        <taxon>Succinivibrio</taxon>
    </lineage>
</organism>
<reference evidence="4 5" key="1">
    <citation type="submission" date="2016-10" db="EMBL/GenBank/DDBJ databases">
        <authorList>
            <person name="Varghese N."/>
            <person name="Submissions S."/>
        </authorList>
    </citation>
    <scope>NUCLEOTIDE SEQUENCE [LARGE SCALE GENOMIC DNA]</scope>
    <source>
        <strain evidence="4 5">22B</strain>
    </source>
</reference>
<dbReference type="InterPro" id="IPR042095">
    <property type="entry name" value="SUMF_sf"/>
</dbReference>
<dbReference type="InterPro" id="IPR016187">
    <property type="entry name" value="CTDL_fold"/>
</dbReference>